<dbReference type="SUPFAM" id="SSF103481">
    <property type="entry name" value="Multidrug resistance efflux transporter EmrE"/>
    <property type="match status" value="1"/>
</dbReference>
<dbReference type="InterPro" id="IPR037185">
    <property type="entry name" value="EmrE-like"/>
</dbReference>
<dbReference type="Proteomes" id="UP000031572">
    <property type="component" value="Unassembled WGS sequence"/>
</dbReference>
<reference evidence="8 9" key="1">
    <citation type="submission" date="2014-12" db="EMBL/GenBank/DDBJ databases">
        <title>Denitrispirillum autotrophicum gen. nov., sp. nov., Denitrifying, Facultatively Autotrophic Bacteria Isolated from Rice Paddy Soil.</title>
        <authorList>
            <person name="Ishii S."/>
            <person name="Ashida N."/>
            <person name="Ohno H."/>
            <person name="Otsuka S."/>
            <person name="Yokota A."/>
            <person name="Senoo K."/>
        </authorList>
    </citation>
    <scope>NUCLEOTIDE SEQUENCE [LARGE SCALE GENOMIC DNA]</scope>
    <source>
        <strain evidence="8 9">TSA66</strain>
    </source>
</reference>
<dbReference type="RefSeq" id="WP_040041698.1">
    <property type="nucleotide sequence ID" value="NZ_JWJG01000028.1"/>
</dbReference>
<evidence type="ECO:0000256" key="4">
    <source>
        <dbReference type="ARBA" id="ARBA00022989"/>
    </source>
</evidence>
<feature type="transmembrane region" description="Helical" evidence="6">
    <location>
        <begin position="30"/>
        <end position="51"/>
    </location>
</feature>
<protein>
    <submittedName>
        <fullName evidence="8">Membrane protein</fullName>
    </submittedName>
</protein>
<feature type="transmembrane region" description="Helical" evidence="6">
    <location>
        <begin position="156"/>
        <end position="176"/>
    </location>
</feature>
<sequence length="322" mass="34123">MLTGFLCALGAGLMWGIVFVTPLILGDYPGVVLSFGRYVGFGLIALVPAWFDRRQIAALSKADWRAALKLSLVGNILYYAALASAIQLADAPLPAMLIGTLPVIISICSNWAPGHSSESIAWRRLAPSLVIILAGLMLVNASELGRLDGRRSLADYALGCLAALAALAAWTWYPIMNARHMKRHPHIRSSTWSTAQGLATLPLALLGFIGFGAYTAAGQGNYAFPLGPRPALFVAMMLLLGLCASWLGTMLWNKASQRLPTSLAGQLIVFETLSALLYAFIWRGVVPSASVMAGVVLLCAGVAMGVGAFHRAQRKEALAGGT</sequence>
<evidence type="ECO:0000313" key="8">
    <source>
        <dbReference type="EMBL" id="KIF83066.1"/>
    </source>
</evidence>
<feature type="transmembrane region" description="Helical" evidence="6">
    <location>
        <begin position="72"/>
        <end position="89"/>
    </location>
</feature>
<evidence type="ECO:0000259" key="7">
    <source>
        <dbReference type="Pfam" id="PF00892"/>
    </source>
</evidence>
<dbReference type="OrthoDB" id="7216522at2"/>
<feature type="transmembrane region" description="Helical" evidence="6">
    <location>
        <begin position="229"/>
        <end position="251"/>
    </location>
</feature>
<evidence type="ECO:0000313" key="9">
    <source>
        <dbReference type="Proteomes" id="UP000031572"/>
    </source>
</evidence>
<dbReference type="STRING" id="709839.TSA66_23080"/>
<feature type="domain" description="EamA" evidence="7">
    <location>
        <begin position="3"/>
        <end position="140"/>
    </location>
</feature>
<keyword evidence="3 6" id="KW-0812">Transmembrane</keyword>
<feature type="transmembrane region" description="Helical" evidence="6">
    <location>
        <begin position="263"/>
        <end position="282"/>
    </location>
</feature>
<feature type="transmembrane region" description="Helical" evidence="6">
    <location>
        <begin position="95"/>
        <end position="113"/>
    </location>
</feature>
<feature type="transmembrane region" description="Helical" evidence="6">
    <location>
        <begin position="197"/>
        <end position="217"/>
    </location>
</feature>
<proteinExistence type="predicted"/>
<evidence type="ECO:0000256" key="2">
    <source>
        <dbReference type="ARBA" id="ARBA00022475"/>
    </source>
</evidence>
<name>A0A0C2BYF2_9BURK</name>
<evidence type="ECO:0000256" key="6">
    <source>
        <dbReference type="SAM" id="Phobius"/>
    </source>
</evidence>
<accession>A0A0C2BYF2</accession>
<comment type="caution">
    <text evidence="8">The sequence shown here is derived from an EMBL/GenBank/DDBJ whole genome shotgun (WGS) entry which is preliminary data.</text>
</comment>
<dbReference type="PANTHER" id="PTHR42920:SF11">
    <property type="entry name" value="INNER MEMBRANE PROTEIN YTFF"/>
    <property type="match status" value="1"/>
</dbReference>
<keyword evidence="4 6" id="KW-1133">Transmembrane helix</keyword>
<dbReference type="AlphaFoldDB" id="A0A0C2BYF2"/>
<keyword evidence="5 6" id="KW-0472">Membrane</keyword>
<dbReference type="Pfam" id="PF00892">
    <property type="entry name" value="EamA"/>
    <property type="match status" value="1"/>
</dbReference>
<feature type="transmembrane region" description="Helical" evidence="6">
    <location>
        <begin position="125"/>
        <end position="144"/>
    </location>
</feature>
<comment type="subcellular location">
    <subcellularLocation>
        <location evidence="1">Cell membrane</location>
        <topology evidence="1">Multi-pass membrane protein</topology>
    </subcellularLocation>
</comment>
<dbReference type="PANTHER" id="PTHR42920">
    <property type="entry name" value="OS03G0707200 PROTEIN-RELATED"/>
    <property type="match status" value="1"/>
</dbReference>
<evidence type="ECO:0000256" key="1">
    <source>
        <dbReference type="ARBA" id="ARBA00004651"/>
    </source>
</evidence>
<keyword evidence="2" id="KW-1003">Cell membrane</keyword>
<evidence type="ECO:0000256" key="3">
    <source>
        <dbReference type="ARBA" id="ARBA00022692"/>
    </source>
</evidence>
<dbReference type="InterPro" id="IPR051258">
    <property type="entry name" value="Diverse_Substrate_Transporter"/>
</dbReference>
<feature type="transmembrane region" description="Helical" evidence="6">
    <location>
        <begin position="288"/>
        <end position="309"/>
    </location>
</feature>
<evidence type="ECO:0000256" key="5">
    <source>
        <dbReference type="ARBA" id="ARBA00023136"/>
    </source>
</evidence>
<gene>
    <name evidence="8" type="ORF">TSA66_23080</name>
</gene>
<organism evidence="8 9">
    <name type="scientific">Noviherbaspirillum autotrophicum</name>
    <dbReference type="NCBI Taxonomy" id="709839"/>
    <lineage>
        <taxon>Bacteria</taxon>
        <taxon>Pseudomonadati</taxon>
        <taxon>Pseudomonadota</taxon>
        <taxon>Betaproteobacteria</taxon>
        <taxon>Burkholderiales</taxon>
        <taxon>Oxalobacteraceae</taxon>
        <taxon>Noviherbaspirillum</taxon>
    </lineage>
</organism>
<dbReference type="GO" id="GO:0005886">
    <property type="term" value="C:plasma membrane"/>
    <property type="evidence" value="ECO:0007669"/>
    <property type="project" value="UniProtKB-SubCell"/>
</dbReference>
<dbReference type="EMBL" id="JWJG01000028">
    <property type="protein sequence ID" value="KIF83066.1"/>
    <property type="molecule type" value="Genomic_DNA"/>
</dbReference>
<keyword evidence="9" id="KW-1185">Reference proteome</keyword>
<dbReference type="InterPro" id="IPR000620">
    <property type="entry name" value="EamA_dom"/>
</dbReference>